<dbReference type="Pfam" id="PF04909">
    <property type="entry name" value="Amidohydro_2"/>
    <property type="match status" value="1"/>
</dbReference>
<dbReference type="EMBL" id="PYGA01000025">
    <property type="protein sequence ID" value="PSK89663.1"/>
    <property type="molecule type" value="Genomic_DNA"/>
</dbReference>
<dbReference type="AlphaFoldDB" id="A0A2P8CXF7"/>
<name>A0A2P8CXF7_9ACTN</name>
<reference evidence="3 4" key="1">
    <citation type="submission" date="2018-03" db="EMBL/GenBank/DDBJ databases">
        <title>Genomic Encyclopedia of Archaeal and Bacterial Type Strains, Phase II (KMG-II): from individual species to whole genera.</title>
        <authorList>
            <person name="Goeker M."/>
        </authorList>
    </citation>
    <scope>NUCLEOTIDE SEQUENCE [LARGE SCALE GENOMIC DNA]</scope>
    <source>
        <strain evidence="3 4">DSM 45312</strain>
    </source>
</reference>
<dbReference type="GO" id="GO:0016831">
    <property type="term" value="F:carboxy-lyase activity"/>
    <property type="evidence" value="ECO:0007669"/>
    <property type="project" value="InterPro"/>
</dbReference>
<evidence type="ECO:0000313" key="4">
    <source>
        <dbReference type="Proteomes" id="UP000240542"/>
    </source>
</evidence>
<dbReference type="InterPro" id="IPR032465">
    <property type="entry name" value="ACMSD"/>
</dbReference>
<keyword evidence="1" id="KW-0456">Lyase</keyword>
<dbReference type="PANTHER" id="PTHR21240">
    <property type="entry name" value="2-AMINO-3-CARBOXYLMUCONATE-6-SEMIALDEHYDE DECARBOXYLASE"/>
    <property type="match status" value="1"/>
</dbReference>
<dbReference type="OrthoDB" id="8673173at2"/>
<keyword evidence="4" id="KW-1185">Reference proteome</keyword>
<dbReference type="RefSeq" id="WP_106586109.1">
    <property type="nucleotide sequence ID" value="NZ_PYGA01000025.1"/>
</dbReference>
<dbReference type="GO" id="GO:0019748">
    <property type="term" value="P:secondary metabolic process"/>
    <property type="evidence" value="ECO:0007669"/>
    <property type="project" value="TreeGrafter"/>
</dbReference>
<dbReference type="InterPro" id="IPR032466">
    <property type="entry name" value="Metal_Hydrolase"/>
</dbReference>
<protein>
    <submittedName>
        <fullName evidence="3">Aminocarboxymuconate-semialdehyde decarboxylase</fullName>
    </submittedName>
</protein>
<feature type="domain" description="Amidohydrolase-related" evidence="2">
    <location>
        <begin position="8"/>
        <end position="316"/>
    </location>
</feature>
<dbReference type="GO" id="GO:0016787">
    <property type="term" value="F:hydrolase activity"/>
    <property type="evidence" value="ECO:0007669"/>
    <property type="project" value="InterPro"/>
</dbReference>
<dbReference type="SUPFAM" id="SSF51556">
    <property type="entry name" value="Metallo-dependent hydrolases"/>
    <property type="match status" value="1"/>
</dbReference>
<gene>
    <name evidence="3" type="ORF">CLV63_12557</name>
</gene>
<dbReference type="Gene3D" id="3.20.20.140">
    <property type="entry name" value="Metal-dependent hydrolases"/>
    <property type="match status" value="1"/>
</dbReference>
<evidence type="ECO:0000313" key="3">
    <source>
        <dbReference type="EMBL" id="PSK89663.1"/>
    </source>
</evidence>
<dbReference type="Proteomes" id="UP000240542">
    <property type="component" value="Unassembled WGS sequence"/>
</dbReference>
<comment type="caution">
    <text evidence="3">The sequence shown here is derived from an EMBL/GenBank/DDBJ whole genome shotgun (WGS) entry which is preliminary data.</text>
</comment>
<evidence type="ECO:0000259" key="2">
    <source>
        <dbReference type="Pfam" id="PF04909"/>
    </source>
</evidence>
<accession>A0A2P8CXF7</accession>
<sequence length="328" mass="34377">MTAHPATDVHTHLAPLLGAAARERNGVGLRDGRYVVADQPVGPDGLYRPEGLTAHLAAHALDRAIVSVPPPFFRQGRAAEDCRRWAADVNDGLLAAVDGHGGLSPLAYLPLDRPDAALAEYRWRRGDPAWAGFSGAAGGGSPAMDAPELAPLWDAMAADGAAILLHPGLSTDPRLARHYLGNLLGNPVESTVSAAELVFGGVLHRYQGIAFILAHCGGATAALAGRWQRGYATGSPGVAPLDEEPSAAVRRFYVDALAHEPAVVDLAAAVIGTDRIVLASDWPFPMGVDDPHTAVAHLPAADRERIARTNPAELFGGRRAAAHRGERP</sequence>
<evidence type="ECO:0000256" key="1">
    <source>
        <dbReference type="ARBA" id="ARBA00023239"/>
    </source>
</evidence>
<dbReference type="GO" id="GO:0005737">
    <property type="term" value="C:cytoplasm"/>
    <property type="evidence" value="ECO:0007669"/>
    <property type="project" value="TreeGrafter"/>
</dbReference>
<dbReference type="PANTHER" id="PTHR21240:SF28">
    <property type="entry name" value="ISO-OROTATE DECARBOXYLASE (EUROFUNG)"/>
    <property type="match status" value="1"/>
</dbReference>
<dbReference type="InterPro" id="IPR006680">
    <property type="entry name" value="Amidohydro-rel"/>
</dbReference>
<proteinExistence type="predicted"/>
<organism evidence="3 4">
    <name type="scientific">Murinocardiopsis flavida</name>
    <dbReference type="NCBI Taxonomy" id="645275"/>
    <lineage>
        <taxon>Bacteria</taxon>
        <taxon>Bacillati</taxon>
        <taxon>Actinomycetota</taxon>
        <taxon>Actinomycetes</taxon>
        <taxon>Streptosporangiales</taxon>
        <taxon>Nocardiopsidaceae</taxon>
        <taxon>Murinocardiopsis</taxon>
    </lineage>
</organism>